<dbReference type="EMBL" id="JBGBPQ010000004">
    <property type="protein sequence ID" value="KAL1524964.1"/>
    <property type="molecule type" value="Genomic_DNA"/>
</dbReference>
<sequence>MAERYGWSESAATVPFSARKPMYAKTMRGVAGMGLRSCSAHHLQNASQCLLYARDVEVSSADALAVRPRRVLERGAVCCGGVRLGRGAGTPPPVVSLSVVREVGLGSLLASPEGLRCRRCDRLSADEAAAVGVGAALRRAAARLWASLPANPSLQLLVVGRVGALGQLYVLPVPSTSVVEVADRSGSRSSP</sequence>
<proteinExistence type="predicted"/>
<evidence type="ECO:0000313" key="1">
    <source>
        <dbReference type="EMBL" id="KAL1524964.1"/>
    </source>
</evidence>
<accession>A0AB34JX20</accession>
<dbReference type="Proteomes" id="UP001515480">
    <property type="component" value="Unassembled WGS sequence"/>
</dbReference>
<name>A0AB34JX20_PRYPA</name>
<evidence type="ECO:0000313" key="2">
    <source>
        <dbReference type="Proteomes" id="UP001515480"/>
    </source>
</evidence>
<dbReference type="AlphaFoldDB" id="A0AB34JX20"/>
<protein>
    <submittedName>
        <fullName evidence="1">Uncharacterized protein</fullName>
    </submittedName>
</protein>
<reference evidence="1 2" key="1">
    <citation type="journal article" date="2024" name="Science">
        <title>Giant polyketide synthase enzymes in the biosynthesis of giant marine polyether toxins.</title>
        <authorList>
            <person name="Fallon T.R."/>
            <person name="Shende V.V."/>
            <person name="Wierzbicki I.H."/>
            <person name="Pendleton A.L."/>
            <person name="Watervoot N.F."/>
            <person name="Auber R.P."/>
            <person name="Gonzalez D.J."/>
            <person name="Wisecaver J.H."/>
            <person name="Moore B.S."/>
        </authorList>
    </citation>
    <scope>NUCLEOTIDE SEQUENCE [LARGE SCALE GENOMIC DNA]</scope>
    <source>
        <strain evidence="1 2">12B1</strain>
    </source>
</reference>
<gene>
    <name evidence="1" type="ORF">AB1Y20_019840</name>
</gene>
<comment type="caution">
    <text evidence="1">The sequence shown here is derived from an EMBL/GenBank/DDBJ whole genome shotgun (WGS) entry which is preliminary data.</text>
</comment>
<keyword evidence="2" id="KW-1185">Reference proteome</keyword>
<organism evidence="1 2">
    <name type="scientific">Prymnesium parvum</name>
    <name type="common">Toxic golden alga</name>
    <dbReference type="NCBI Taxonomy" id="97485"/>
    <lineage>
        <taxon>Eukaryota</taxon>
        <taxon>Haptista</taxon>
        <taxon>Haptophyta</taxon>
        <taxon>Prymnesiophyceae</taxon>
        <taxon>Prymnesiales</taxon>
        <taxon>Prymnesiaceae</taxon>
        <taxon>Prymnesium</taxon>
    </lineage>
</organism>